<dbReference type="AlphaFoldDB" id="A0A5C6BSH0"/>
<dbReference type="InterPro" id="IPR036866">
    <property type="entry name" value="RibonucZ/Hydroxyglut_hydro"/>
</dbReference>
<dbReference type="OrthoDB" id="235784at2"/>
<dbReference type="InterPro" id="IPR050662">
    <property type="entry name" value="Sec-metab_biosynth-thioest"/>
</dbReference>
<dbReference type="Gene3D" id="3.60.15.10">
    <property type="entry name" value="Ribonuclease Z/Hydroxyacylglutathione hydrolase-like"/>
    <property type="match status" value="1"/>
</dbReference>
<sequence>MPVHFFGDVACFDETQFYIALGQLGIGVSRDSVNEVRPGHRSAYCERRQNVVNIPTDPSQTVSVHRIQIPNPFFEGDTNVYLLDTEPLTLIDTGIGTEAAFKSLSAGFQAAGHRIESLERLILTHKHQDHFGLSRRLQDLTGCEVFIHEDDLRDVTHVSERLDEYVGIIQERLTGWGVPTADIEHVSSMPYRLDKLCGSTAAQSLSDGQRLKCGETEMEVIHTPGHTVGSICLQLENYLFTGDHVLPGYTPNIGGADIEYNGLLGMYLKSLERIAGFDRPGLTVLPGHHDPVTDLTAHVQKTVAHHAQRESQIVDLLTGGVGLSVYEIAIKMFGTMHDFHLVLGTGEVHTHLELLLDKNQVVHEAGRYYSA</sequence>
<proteinExistence type="predicted"/>
<protein>
    <submittedName>
        <fullName evidence="2">Putative polyketide biosynthesis zinc-dependent hydrolase BaeB</fullName>
        <ecNumber evidence="2">3.-.-.-</ecNumber>
    </submittedName>
</protein>
<dbReference type="SMART" id="SM00849">
    <property type="entry name" value="Lactamase_B"/>
    <property type="match status" value="1"/>
</dbReference>
<dbReference type="CDD" id="cd07725">
    <property type="entry name" value="TTHA1429-like_MBL-fold"/>
    <property type="match status" value="1"/>
</dbReference>
<feature type="domain" description="Metallo-beta-lactamase" evidence="1">
    <location>
        <begin position="77"/>
        <end position="288"/>
    </location>
</feature>
<evidence type="ECO:0000313" key="3">
    <source>
        <dbReference type="Proteomes" id="UP000320735"/>
    </source>
</evidence>
<reference evidence="2 3" key="1">
    <citation type="submission" date="2019-02" db="EMBL/GenBank/DDBJ databases">
        <title>Deep-cultivation of Planctomycetes and their phenomic and genomic characterization uncovers novel biology.</title>
        <authorList>
            <person name="Wiegand S."/>
            <person name="Jogler M."/>
            <person name="Boedeker C."/>
            <person name="Pinto D."/>
            <person name="Vollmers J."/>
            <person name="Rivas-Marin E."/>
            <person name="Kohn T."/>
            <person name="Peeters S.H."/>
            <person name="Heuer A."/>
            <person name="Rast P."/>
            <person name="Oberbeckmann S."/>
            <person name="Bunk B."/>
            <person name="Jeske O."/>
            <person name="Meyerdierks A."/>
            <person name="Storesund J.E."/>
            <person name="Kallscheuer N."/>
            <person name="Luecker S."/>
            <person name="Lage O.M."/>
            <person name="Pohl T."/>
            <person name="Merkel B.J."/>
            <person name="Hornburger P."/>
            <person name="Mueller R.-W."/>
            <person name="Bruemmer F."/>
            <person name="Labrenz M."/>
            <person name="Spormann A.M."/>
            <person name="Op Den Camp H."/>
            <person name="Overmann J."/>
            <person name="Amann R."/>
            <person name="Jetten M.S.M."/>
            <person name="Mascher T."/>
            <person name="Medema M.H."/>
            <person name="Devos D.P."/>
            <person name="Kaster A.-K."/>
            <person name="Ovreas L."/>
            <person name="Rohde M."/>
            <person name="Galperin M.Y."/>
            <person name="Jogler C."/>
        </authorList>
    </citation>
    <scope>NUCLEOTIDE SEQUENCE [LARGE SCALE GENOMIC DNA]</scope>
    <source>
        <strain evidence="2 3">CA54</strain>
    </source>
</reference>
<gene>
    <name evidence="2" type="primary">baeB</name>
    <name evidence="2" type="ORF">CA54_35960</name>
</gene>
<keyword evidence="2" id="KW-0378">Hydrolase</keyword>
<dbReference type="GO" id="GO:0016787">
    <property type="term" value="F:hydrolase activity"/>
    <property type="evidence" value="ECO:0007669"/>
    <property type="project" value="UniProtKB-KW"/>
</dbReference>
<accession>A0A5C6BSH0</accession>
<organism evidence="2 3">
    <name type="scientific">Symmachiella macrocystis</name>
    <dbReference type="NCBI Taxonomy" id="2527985"/>
    <lineage>
        <taxon>Bacteria</taxon>
        <taxon>Pseudomonadati</taxon>
        <taxon>Planctomycetota</taxon>
        <taxon>Planctomycetia</taxon>
        <taxon>Planctomycetales</taxon>
        <taxon>Planctomycetaceae</taxon>
        <taxon>Symmachiella</taxon>
    </lineage>
</organism>
<dbReference type="EC" id="3.-.-.-" evidence="2"/>
<dbReference type="Pfam" id="PF00753">
    <property type="entry name" value="Lactamase_B"/>
    <property type="match status" value="1"/>
</dbReference>
<evidence type="ECO:0000313" key="2">
    <source>
        <dbReference type="EMBL" id="TWU14727.1"/>
    </source>
</evidence>
<dbReference type="Proteomes" id="UP000320735">
    <property type="component" value="Unassembled WGS sequence"/>
</dbReference>
<name>A0A5C6BSH0_9PLAN</name>
<dbReference type="PANTHER" id="PTHR23131">
    <property type="entry name" value="ENDORIBONUCLEASE LACTB2"/>
    <property type="match status" value="1"/>
</dbReference>
<evidence type="ECO:0000259" key="1">
    <source>
        <dbReference type="SMART" id="SM00849"/>
    </source>
</evidence>
<dbReference type="SUPFAM" id="SSF56281">
    <property type="entry name" value="Metallo-hydrolase/oxidoreductase"/>
    <property type="match status" value="1"/>
</dbReference>
<dbReference type="InterPro" id="IPR001279">
    <property type="entry name" value="Metallo-B-lactamas"/>
</dbReference>
<dbReference type="EMBL" id="SJPP01000001">
    <property type="protein sequence ID" value="TWU14727.1"/>
    <property type="molecule type" value="Genomic_DNA"/>
</dbReference>
<comment type="caution">
    <text evidence="2">The sequence shown here is derived from an EMBL/GenBank/DDBJ whole genome shotgun (WGS) entry which is preliminary data.</text>
</comment>
<keyword evidence="3" id="KW-1185">Reference proteome</keyword>
<dbReference type="PANTHER" id="PTHR23131:SF4">
    <property type="entry name" value="METALLO-BETA-LACTAMASE SUPERFAMILY POTEIN"/>
    <property type="match status" value="1"/>
</dbReference>